<keyword evidence="7" id="KW-0675">Receptor</keyword>
<comment type="subcellular location">
    <subcellularLocation>
        <location evidence="1">Cell outer membrane</location>
    </subcellularLocation>
</comment>
<dbReference type="Pfam" id="PF14905">
    <property type="entry name" value="OMP_b-brl_3"/>
    <property type="match status" value="1"/>
</dbReference>
<dbReference type="EMBL" id="CP002691">
    <property type="protein sequence ID" value="AEE53512.1"/>
    <property type="molecule type" value="Genomic_DNA"/>
</dbReference>
<reference key="2">
    <citation type="submission" date="2011-04" db="EMBL/GenBank/DDBJ databases">
        <title>Complete sequence of chromosome of Haliscomenobacter hydrossis DSM 1100.</title>
        <authorList>
            <consortium name="US DOE Joint Genome Institute (JGI-PGF)"/>
            <person name="Lucas S."/>
            <person name="Han J."/>
            <person name="Lapidus A."/>
            <person name="Bruce D."/>
            <person name="Goodwin L."/>
            <person name="Pitluck S."/>
            <person name="Peters L."/>
            <person name="Kyrpides N."/>
            <person name="Mavromatis K."/>
            <person name="Ivanova N."/>
            <person name="Ovchinnikova G."/>
            <person name="Pagani I."/>
            <person name="Daligault H."/>
            <person name="Detter J.C."/>
            <person name="Han C."/>
            <person name="Land M."/>
            <person name="Hauser L."/>
            <person name="Markowitz V."/>
            <person name="Cheng J.-F."/>
            <person name="Hugenholtz P."/>
            <person name="Woyke T."/>
            <person name="Wu D."/>
            <person name="Verbarg S."/>
            <person name="Frueling A."/>
            <person name="Brambilla E."/>
            <person name="Klenk H.-P."/>
            <person name="Eisen J.A."/>
        </authorList>
    </citation>
    <scope>NUCLEOTIDE SEQUENCE</scope>
    <source>
        <strain>DSM 1100</strain>
    </source>
</reference>
<dbReference type="InterPro" id="IPR036942">
    <property type="entry name" value="Beta-barrel_TonB_sf"/>
</dbReference>
<dbReference type="Gene3D" id="2.170.130.10">
    <property type="entry name" value="TonB-dependent receptor, plug domain"/>
    <property type="match status" value="1"/>
</dbReference>
<keyword evidence="5" id="KW-0732">Signal</keyword>
<evidence type="ECO:0000313" key="7">
    <source>
        <dbReference type="EMBL" id="AEE53512.1"/>
    </source>
</evidence>
<evidence type="ECO:0000256" key="2">
    <source>
        <dbReference type="ARBA" id="ARBA00023136"/>
    </source>
</evidence>
<dbReference type="PANTHER" id="PTHR40980">
    <property type="entry name" value="PLUG DOMAIN-CONTAINING PROTEIN"/>
    <property type="match status" value="1"/>
</dbReference>
<name>F4KVT7_HALH1</name>
<protein>
    <submittedName>
        <fullName evidence="7">TonB-dependent receptor</fullName>
    </submittedName>
</protein>
<evidence type="ECO:0000256" key="3">
    <source>
        <dbReference type="ARBA" id="ARBA00023237"/>
    </source>
</evidence>
<dbReference type="GO" id="GO:0009279">
    <property type="term" value="C:cell outer membrane"/>
    <property type="evidence" value="ECO:0007669"/>
    <property type="project" value="UniProtKB-SubCell"/>
</dbReference>
<evidence type="ECO:0000256" key="4">
    <source>
        <dbReference type="SAM" id="MobiDB-lite"/>
    </source>
</evidence>
<organism evidence="7 8">
    <name type="scientific">Haliscomenobacter hydrossis (strain ATCC 27775 / DSM 1100 / LMG 10767 / O)</name>
    <dbReference type="NCBI Taxonomy" id="760192"/>
    <lineage>
        <taxon>Bacteria</taxon>
        <taxon>Pseudomonadati</taxon>
        <taxon>Bacteroidota</taxon>
        <taxon>Saprospiria</taxon>
        <taxon>Saprospirales</taxon>
        <taxon>Haliscomenobacteraceae</taxon>
        <taxon>Haliscomenobacter</taxon>
    </lineage>
</organism>
<feature type="domain" description="Outer membrane protein beta-barrel" evidence="6">
    <location>
        <begin position="382"/>
        <end position="785"/>
    </location>
</feature>
<dbReference type="Gene3D" id="2.60.40.1120">
    <property type="entry name" value="Carboxypeptidase-like, regulatory domain"/>
    <property type="match status" value="1"/>
</dbReference>
<dbReference type="InterPro" id="IPR008969">
    <property type="entry name" value="CarboxyPept-like_regulatory"/>
</dbReference>
<dbReference type="KEGG" id="hhy:Halhy_5689"/>
<dbReference type="SUPFAM" id="SSF49464">
    <property type="entry name" value="Carboxypeptidase regulatory domain-like"/>
    <property type="match status" value="1"/>
</dbReference>
<keyword evidence="3" id="KW-0998">Cell outer membrane</keyword>
<feature type="signal peptide" evidence="5">
    <location>
        <begin position="1"/>
        <end position="24"/>
    </location>
</feature>
<dbReference type="PANTHER" id="PTHR40980:SF4">
    <property type="entry name" value="TONB-DEPENDENT RECEPTOR-LIKE BETA-BARREL DOMAIN-CONTAINING PROTEIN"/>
    <property type="match status" value="1"/>
</dbReference>
<keyword evidence="8" id="KW-1185">Reference proteome</keyword>
<dbReference type="RefSeq" id="WP_013768041.1">
    <property type="nucleotide sequence ID" value="NC_015510.1"/>
</dbReference>
<sequence>MKKPTYTFLLLLFFCIGISSTLSAQTLLKGRVLDEQQKPLSYANVLLLHAKDSSLVKGAVTDDTGIFAIEAVPEGLYLISGSMLGYAAYFSKSLQLNAQQPEMNLGDLHLQSAAVKLGEVTVKGQKPFIELQQDKMIINVDASPVAAGNNALELLAKSPGVMVDHNSTISLKGRSGVLVMINGKQTYMSAEEVTRMLENTPASSIEAIEIISNPSAKYDAAGTSGIINIRMKKEKGLGTNGNLTLGAGYGENPRGSAELRMNHRTKDFNVFGSYGNFYNKRFQDIDIFRRIPFENTFTEMKQYDRKLMWSDNNRINVGADWFLSKKTTLGILANGSLGEWVPQSSGRNLLSGALPGAFNEVRSDNTGGDTWRDYTTNLNLKHAFDTKGHELSFDADYSNNNADKLQTNTNRFFNTAGTEVDIPNIVRTDAALEVDIVAFKMDYTRPLGEKSRLEAGWKSSFVDTNNDLVVETFTEDIWQNDPLRSNRFMYTENIHAGYLNFSTQLKKISVQMGLRGELTDALGQSPTLSERFTRNYFNLFPSLSISHPAGKDNSLSYNYSRRINRPSYDDLNPFVFFIDQYTFGKGNPYLTPEFTNTVGLNFSFKNKYVLSLNYNHTTDKITQILEQDDALRQTYQTTANLSTFKNYSATVSAPFEWAKWWSTRVNIVGYINDLDSPFNNGTINQSQFTAQFMAMNTFNLPGKVRGEMTVFYQTKTLEGIFEIDPMWGMDIGASTPIWKGKGNLKLNLSDVFFTRQPHIIVKQGTVDVIVDPRNESRRLNLTLSYKFGKNDVKPSRRRSTATEDELERVSRQ</sequence>
<dbReference type="HOGENOM" id="CLU_017617_1_0_10"/>
<reference evidence="7 8" key="1">
    <citation type="journal article" date="2011" name="Stand. Genomic Sci.">
        <title>Complete genome sequence of Haliscomenobacter hydrossis type strain (O).</title>
        <authorList>
            <consortium name="US DOE Joint Genome Institute (JGI-PGF)"/>
            <person name="Daligault H."/>
            <person name="Lapidus A."/>
            <person name="Zeytun A."/>
            <person name="Nolan M."/>
            <person name="Lucas S."/>
            <person name="Del Rio T.G."/>
            <person name="Tice H."/>
            <person name="Cheng J.F."/>
            <person name="Tapia R."/>
            <person name="Han C."/>
            <person name="Goodwin L."/>
            <person name="Pitluck S."/>
            <person name="Liolios K."/>
            <person name="Pagani I."/>
            <person name="Ivanova N."/>
            <person name="Huntemann M."/>
            <person name="Mavromatis K."/>
            <person name="Mikhailova N."/>
            <person name="Pati A."/>
            <person name="Chen A."/>
            <person name="Palaniappan K."/>
            <person name="Land M."/>
            <person name="Hauser L."/>
            <person name="Brambilla E.M."/>
            <person name="Rohde M."/>
            <person name="Verbarg S."/>
            <person name="Goker M."/>
            <person name="Bristow J."/>
            <person name="Eisen J.A."/>
            <person name="Markowitz V."/>
            <person name="Hugenholtz P."/>
            <person name="Kyrpides N.C."/>
            <person name="Klenk H.P."/>
            <person name="Woyke T."/>
        </authorList>
    </citation>
    <scope>NUCLEOTIDE SEQUENCE [LARGE SCALE GENOMIC DNA]</scope>
    <source>
        <strain evidence="8">ATCC 27775 / DSM 1100 / LMG 10767 / O</strain>
    </source>
</reference>
<dbReference type="Pfam" id="PF13620">
    <property type="entry name" value="CarboxypepD_reg"/>
    <property type="match status" value="1"/>
</dbReference>
<evidence type="ECO:0000256" key="5">
    <source>
        <dbReference type="SAM" id="SignalP"/>
    </source>
</evidence>
<dbReference type="AlphaFoldDB" id="F4KVT7"/>
<feature type="region of interest" description="Disordered" evidence="4">
    <location>
        <begin position="793"/>
        <end position="812"/>
    </location>
</feature>
<keyword evidence="2" id="KW-0472">Membrane</keyword>
<feature type="chain" id="PRO_5003310347" evidence="5">
    <location>
        <begin position="25"/>
        <end position="812"/>
    </location>
</feature>
<proteinExistence type="predicted"/>
<dbReference type="InterPro" id="IPR037066">
    <property type="entry name" value="Plug_dom_sf"/>
</dbReference>
<evidence type="ECO:0000259" key="6">
    <source>
        <dbReference type="Pfam" id="PF14905"/>
    </source>
</evidence>
<dbReference type="SUPFAM" id="SSF56935">
    <property type="entry name" value="Porins"/>
    <property type="match status" value="1"/>
</dbReference>
<gene>
    <name evidence="7" type="ordered locus">Halhy_5689</name>
</gene>
<dbReference type="STRING" id="760192.Halhy_5689"/>
<dbReference type="Gene3D" id="2.40.170.20">
    <property type="entry name" value="TonB-dependent receptor, beta-barrel domain"/>
    <property type="match status" value="1"/>
</dbReference>
<dbReference type="OrthoDB" id="606851at2"/>
<evidence type="ECO:0000313" key="8">
    <source>
        <dbReference type="Proteomes" id="UP000008461"/>
    </source>
</evidence>
<dbReference type="Proteomes" id="UP000008461">
    <property type="component" value="Chromosome"/>
</dbReference>
<evidence type="ECO:0000256" key="1">
    <source>
        <dbReference type="ARBA" id="ARBA00004442"/>
    </source>
</evidence>
<accession>F4KVT7</accession>
<dbReference type="eggNOG" id="COG1629">
    <property type="taxonomic scope" value="Bacteria"/>
</dbReference>
<dbReference type="InterPro" id="IPR041700">
    <property type="entry name" value="OMP_b-brl_3"/>
</dbReference>